<comment type="subcellular location">
    <subcellularLocation>
        <location evidence="2">Cytoplasm</location>
    </subcellularLocation>
</comment>
<evidence type="ECO:0000256" key="5">
    <source>
        <dbReference type="ARBA" id="ARBA00022723"/>
    </source>
</evidence>
<gene>
    <name evidence="7" type="ORF">EANT1437_LOCUS4298</name>
</gene>
<dbReference type="SUPFAM" id="SSF55315">
    <property type="entry name" value="L30e-like"/>
    <property type="match status" value="1"/>
</dbReference>
<evidence type="ECO:0000313" key="7">
    <source>
        <dbReference type="EMBL" id="CAD9661616.1"/>
    </source>
</evidence>
<comment type="similarity">
    <text evidence="3">Belongs to the eukaryotic release factor 1 family. Pelota subfamily.</text>
</comment>
<dbReference type="InterPro" id="IPR005142">
    <property type="entry name" value="eRF1_3"/>
</dbReference>
<dbReference type="Gene3D" id="3.30.1330.30">
    <property type="match status" value="1"/>
</dbReference>
<evidence type="ECO:0000259" key="6">
    <source>
        <dbReference type="Pfam" id="PF03465"/>
    </source>
</evidence>
<dbReference type="PANTHER" id="PTHR10853:SF0">
    <property type="entry name" value="PROTEIN PELOTA HOMOLOG"/>
    <property type="match status" value="1"/>
</dbReference>
<dbReference type="GO" id="GO:0005737">
    <property type="term" value="C:cytoplasm"/>
    <property type="evidence" value="ECO:0007669"/>
    <property type="project" value="UniProtKB-SubCell"/>
</dbReference>
<dbReference type="InterPro" id="IPR029064">
    <property type="entry name" value="Ribosomal_eL30-like_sf"/>
</dbReference>
<sequence length="174" mass="19380">MCKASSGHKHALEEVFSDPDIMCQITDTKVAKEVNVLNKFMRMMDTNPDKAYYGYCHVAKANEELAIESLLVTDELFRSSDIVTRKKYVRLVESVRENGGIVYIFSSLHVSGAQLQQVSGVAALLRYPLPDLDALEAEAETTASLNDSDTDDDDEIIDPQARINDDVQGMNLDF</sequence>
<dbReference type="InterPro" id="IPR004405">
    <property type="entry name" value="TF_pelota"/>
</dbReference>
<dbReference type="GO" id="GO:0070481">
    <property type="term" value="P:nuclear-transcribed mRNA catabolic process, non-stop decay"/>
    <property type="evidence" value="ECO:0007669"/>
    <property type="project" value="InterPro"/>
</dbReference>
<dbReference type="PANTHER" id="PTHR10853">
    <property type="entry name" value="PELOTA"/>
    <property type="match status" value="1"/>
</dbReference>
<accession>A0A7S2R622</accession>
<evidence type="ECO:0000256" key="2">
    <source>
        <dbReference type="ARBA" id="ARBA00004496"/>
    </source>
</evidence>
<feature type="domain" description="eRF1" evidence="6">
    <location>
        <begin position="31"/>
        <end position="129"/>
    </location>
</feature>
<name>A0A7S2R622_9STRA</name>
<dbReference type="GO" id="GO:0071025">
    <property type="term" value="P:RNA surveillance"/>
    <property type="evidence" value="ECO:0007669"/>
    <property type="project" value="InterPro"/>
</dbReference>
<organism evidence="7">
    <name type="scientific">Eucampia antarctica</name>
    <dbReference type="NCBI Taxonomy" id="49252"/>
    <lineage>
        <taxon>Eukaryota</taxon>
        <taxon>Sar</taxon>
        <taxon>Stramenopiles</taxon>
        <taxon>Ochrophyta</taxon>
        <taxon>Bacillariophyta</taxon>
        <taxon>Mediophyceae</taxon>
        <taxon>Biddulphiophycidae</taxon>
        <taxon>Hemiaulales</taxon>
        <taxon>Hemiaulaceae</taxon>
        <taxon>Eucampia</taxon>
    </lineage>
</organism>
<protein>
    <recommendedName>
        <fullName evidence="6">eRF1 domain-containing protein</fullName>
    </recommendedName>
</protein>
<dbReference type="Pfam" id="PF03465">
    <property type="entry name" value="eRF1_3"/>
    <property type="match status" value="1"/>
</dbReference>
<dbReference type="GO" id="GO:0070966">
    <property type="term" value="P:nuclear-transcribed mRNA catabolic process, no-go decay"/>
    <property type="evidence" value="ECO:0007669"/>
    <property type="project" value="InterPro"/>
</dbReference>
<reference evidence="7" key="1">
    <citation type="submission" date="2021-01" db="EMBL/GenBank/DDBJ databases">
        <authorList>
            <person name="Corre E."/>
            <person name="Pelletier E."/>
            <person name="Niang G."/>
            <person name="Scheremetjew M."/>
            <person name="Finn R."/>
            <person name="Kale V."/>
            <person name="Holt S."/>
            <person name="Cochrane G."/>
            <person name="Meng A."/>
            <person name="Brown T."/>
            <person name="Cohen L."/>
        </authorList>
    </citation>
    <scope>NUCLEOTIDE SEQUENCE</scope>
    <source>
        <strain evidence="7">CCMP1452</strain>
    </source>
</reference>
<evidence type="ECO:0000256" key="4">
    <source>
        <dbReference type="ARBA" id="ARBA00022490"/>
    </source>
</evidence>
<dbReference type="GO" id="GO:0032790">
    <property type="term" value="P:ribosome disassembly"/>
    <property type="evidence" value="ECO:0007669"/>
    <property type="project" value="TreeGrafter"/>
</dbReference>
<dbReference type="AlphaFoldDB" id="A0A7S2R622"/>
<comment type="cofactor">
    <cofactor evidence="1">
        <name>a divalent metal cation</name>
        <dbReference type="ChEBI" id="CHEBI:60240"/>
    </cofactor>
</comment>
<evidence type="ECO:0000256" key="1">
    <source>
        <dbReference type="ARBA" id="ARBA00001968"/>
    </source>
</evidence>
<dbReference type="EMBL" id="HBHI01008317">
    <property type="protein sequence ID" value="CAD9661616.1"/>
    <property type="molecule type" value="Transcribed_RNA"/>
</dbReference>
<evidence type="ECO:0000256" key="3">
    <source>
        <dbReference type="ARBA" id="ARBA00009504"/>
    </source>
</evidence>
<dbReference type="FunFam" id="3.30.1330.30:FF:000008">
    <property type="entry name" value="Protein pelota homolog"/>
    <property type="match status" value="1"/>
</dbReference>
<proteinExistence type="inferred from homology"/>
<keyword evidence="5" id="KW-0479">Metal-binding</keyword>
<keyword evidence="4" id="KW-0963">Cytoplasm</keyword>
<dbReference type="GO" id="GO:0046872">
    <property type="term" value="F:metal ion binding"/>
    <property type="evidence" value="ECO:0007669"/>
    <property type="project" value="UniProtKB-KW"/>
</dbReference>
<dbReference type="GO" id="GO:0070651">
    <property type="term" value="P:nonfunctional rRNA decay"/>
    <property type="evidence" value="ECO:0007669"/>
    <property type="project" value="TreeGrafter"/>
</dbReference>